<dbReference type="Proteomes" id="UP000765509">
    <property type="component" value="Unassembled WGS sequence"/>
</dbReference>
<keyword evidence="3" id="KW-1185">Reference proteome</keyword>
<evidence type="ECO:0000313" key="3">
    <source>
        <dbReference type="Proteomes" id="UP000765509"/>
    </source>
</evidence>
<protein>
    <submittedName>
        <fullName evidence="2">Uncharacterized protein</fullName>
    </submittedName>
</protein>
<dbReference type="EMBL" id="AVOT02070633">
    <property type="protein sequence ID" value="MBW0561172.1"/>
    <property type="molecule type" value="Genomic_DNA"/>
</dbReference>
<organism evidence="2 3">
    <name type="scientific">Austropuccinia psidii MF-1</name>
    <dbReference type="NCBI Taxonomy" id="1389203"/>
    <lineage>
        <taxon>Eukaryota</taxon>
        <taxon>Fungi</taxon>
        <taxon>Dikarya</taxon>
        <taxon>Basidiomycota</taxon>
        <taxon>Pucciniomycotina</taxon>
        <taxon>Pucciniomycetes</taxon>
        <taxon>Pucciniales</taxon>
        <taxon>Sphaerophragmiaceae</taxon>
        <taxon>Austropuccinia</taxon>
    </lineage>
</organism>
<dbReference type="AlphaFoldDB" id="A0A9Q3PHY9"/>
<comment type="caution">
    <text evidence="2">The sequence shown here is derived from an EMBL/GenBank/DDBJ whole genome shotgun (WGS) entry which is preliminary data.</text>
</comment>
<proteinExistence type="predicted"/>
<feature type="region of interest" description="Disordered" evidence="1">
    <location>
        <begin position="110"/>
        <end position="138"/>
    </location>
</feature>
<accession>A0A9Q3PHY9</accession>
<gene>
    <name evidence="2" type="ORF">O181_100887</name>
</gene>
<sequence>MLLWQKKSVTEGQGSVDDFQIDELCHSKAENAVLPSNRADTSTRSFSGHIQSQQEGLQQWIAAQRVPDPGRSVEKQHRFLPDCEKISGPSQHLQATQLMEKKKMMLLTAECRKNNPPPPKQVPKTAPVASSSNSNVKK</sequence>
<reference evidence="2" key="1">
    <citation type="submission" date="2021-03" db="EMBL/GenBank/DDBJ databases">
        <title>Draft genome sequence of rust myrtle Austropuccinia psidii MF-1, a brazilian biotype.</title>
        <authorList>
            <person name="Quecine M.C."/>
            <person name="Pachon D.M.R."/>
            <person name="Bonatelli M.L."/>
            <person name="Correr F.H."/>
            <person name="Franceschini L.M."/>
            <person name="Leite T.F."/>
            <person name="Margarido G.R.A."/>
            <person name="Almeida C.A."/>
            <person name="Ferrarezi J.A."/>
            <person name="Labate C.A."/>
        </authorList>
    </citation>
    <scope>NUCLEOTIDE SEQUENCE</scope>
    <source>
        <strain evidence="2">MF-1</strain>
    </source>
</reference>
<name>A0A9Q3PHY9_9BASI</name>
<evidence type="ECO:0000313" key="2">
    <source>
        <dbReference type="EMBL" id="MBW0561172.1"/>
    </source>
</evidence>
<feature type="compositionally biased region" description="Polar residues" evidence="1">
    <location>
        <begin position="38"/>
        <end position="56"/>
    </location>
</feature>
<evidence type="ECO:0000256" key="1">
    <source>
        <dbReference type="SAM" id="MobiDB-lite"/>
    </source>
</evidence>
<feature type="region of interest" description="Disordered" evidence="1">
    <location>
        <begin position="35"/>
        <end position="56"/>
    </location>
</feature>